<dbReference type="PROSITE" id="PS51371">
    <property type="entry name" value="CBS"/>
    <property type="match status" value="1"/>
</dbReference>
<keyword evidence="11 14" id="KW-0482">Metalloprotease</keyword>
<dbReference type="PIRSF" id="PIRSF006404">
    <property type="entry name" value="UCP006404_Pept_M50_CBS"/>
    <property type="match status" value="1"/>
</dbReference>
<evidence type="ECO:0000256" key="3">
    <source>
        <dbReference type="ARBA" id="ARBA00022475"/>
    </source>
</evidence>
<evidence type="ECO:0000256" key="8">
    <source>
        <dbReference type="ARBA" id="ARBA00022801"/>
    </source>
</evidence>
<dbReference type="PANTHER" id="PTHR39188">
    <property type="entry name" value="MEMBRANE-ASSOCIATED ZINC METALLOPROTEASE M50B"/>
    <property type="match status" value="1"/>
</dbReference>
<dbReference type="PANTHER" id="PTHR39188:SF3">
    <property type="entry name" value="STAGE IV SPORULATION PROTEIN FB"/>
    <property type="match status" value="1"/>
</dbReference>
<keyword evidence="6 14" id="KW-0479">Metal-binding</keyword>
<comment type="subcellular location">
    <subcellularLocation>
        <location evidence="1 14">Cell membrane</location>
        <topology evidence="1 14">Multi-pass membrane protein</topology>
    </subcellularLocation>
</comment>
<protein>
    <recommendedName>
        <fullName evidence="14">Zinc metalloprotease</fullName>
    </recommendedName>
</protein>
<name>A0A6J4PDD4_9BACT</name>
<feature type="domain" description="CBS" evidence="18">
    <location>
        <begin position="314"/>
        <end position="365"/>
    </location>
</feature>
<dbReference type="Pfam" id="PF00571">
    <property type="entry name" value="CBS"/>
    <property type="match status" value="2"/>
</dbReference>
<evidence type="ECO:0000256" key="11">
    <source>
        <dbReference type="ARBA" id="ARBA00023049"/>
    </source>
</evidence>
<evidence type="ECO:0000256" key="4">
    <source>
        <dbReference type="ARBA" id="ARBA00022670"/>
    </source>
</evidence>
<evidence type="ECO:0000256" key="16">
    <source>
        <dbReference type="PIRSR" id="PIRSR006404-2"/>
    </source>
</evidence>
<keyword evidence="13 14" id="KW-0472">Membrane</keyword>
<feature type="binding site" evidence="16">
    <location>
        <position position="168"/>
    </location>
    <ligand>
        <name>Zn(2+)</name>
        <dbReference type="ChEBI" id="CHEBI:29105"/>
        <note>catalytic</note>
    </ligand>
</feature>
<keyword evidence="5 14" id="KW-0812">Transmembrane</keyword>
<dbReference type="CDD" id="cd06164">
    <property type="entry name" value="S2P-M50_SpoIVFB_CBS"/>
    <property type="match status" value="1"/>
</dbReference>
<evidence type="ECO:0000256" key="17">
    <source>
        <dbReference type="PROSITE-ProRule" id="PRU00703"/>
    </source>
</evidence>
<evidence type="ECO:0000256" key="2">
    <source>
        <dbReference type="ARBA" id="ARBA00007931"/>
    </source>
</evidence>
<reference evidence="19" key="1">
    <citation type="submission" date="2020-02" db="EMBL/GenBank/DDBJ databases">
        <authorList>
            <person name="Meier V. D."/>
        </authorList>
    </citation>
    <scope>NUCLEOTIDE SEQUENCE</scope>
    <source>
        <strain evidence="19">AVDCRST_MAG74</strain>
    </source>
</reference>
<keyword evidence="12 17" id="KW-0129">CBS domain</keyword>
<keyword evidence="10 14" id="KW-1133">Transmembrane helix</keyword>
<proteinExistence type="inferred from homology"/>
<comment type="similarity">
    <text evidence="2 14">Belongs to the peptidase M50B family.</text>
</comment>
<dbReference type="GO" id="GO:0005886">
    <property type="term" value="C:plasma membrane"/>
    <property type="evidence" value="ECO:0007669"/>
    <property type="project" value="UniProtKB-SubCell"/>
</dbReference>
<evidence type="ECO:0000256" key="14">
    <source>
        <dbReference type="PIRNR" id="PIRNR006404"/>
    </source>
</evidence>
<evidence type="ECO:0000256" key="6">
    <source>
        <dbReference type="ARBA" id="ARBA00022723"/>
    </source>
</evidence>
<evidence type="ECO:0000256" key="15">
    <source>
        <dbReference type="PIRSR" id="PIRSR006404-1"/>
    </source>
</evidence>
<dbReference type="Pfam" id="PF02163">
    <property type="entry name" value="Peptidase_M50"/>
    <property type="match status" value="2"/>
</dbReference>
<evidence type="ECO:0000256" key="1">
    <source>
        <dbReference type="ARBA" id="ARBA00004651"/>
    </source>
</evidence>
<dbReference type="GO" id="GO:0006508">
    <property type="term" value="P:proteolysis"/>
    <property type="evidence" value="ECO:0007669"/>
    <property type="project" value="UniProtKB-KW"/>
</dbReference>
<feature type="transmembrane region" description="Helical" evidence="14">
    <location>
        <begin position="188"/>
        <end position="212"/>
    </location>
</feature>
<keyword evidence="3 14" id="KW-1003">Cell membrane</keyword>
<evidence type="ECO:0000313" key="19">
    <source>
        <dbReference type="EMBL" id="CAA9409692.1"/>
    </source>
</evidence>
<feature type="active site" evidence="15">
    <location>
        <position position="71"/>
    </location>
</feature>
<evidence type="ECO:0000256" key="9">
    <source>
        <dbReference type="ARBA" id="ARBA00022833"/>
    </source>
</evidence>
<dbReference type="GO" id="GO:0008237">
    <property type="term" value="F:metallopeptidase activity"/>
    <property type="evidence" value="ECO:0007669"/>
    <property type="project" value="UniProtKB-UniRule"/>
</dbReference>
<feature type="transmembrane region" description="Helical" evidence="14">
    <location>
        <begin position="27"/>
        <end position="44"/>
    </location>
</feature>
<comment type="cofactor">
    <cofactor evidence="14 16">
        <name>Zn(2+)</name>
        <dbReference type="ChEBI" id="CHEBI:29105"/>
    </cofactor>
    <text evidence="14 16">Binds 1 zinc ion per subunit.</text>
</comment>
<dbReference type="Gene3D" id="3.10.580.10">
    <property type="entry name" value="CBS-domain"/>
    <property type="match status" value="1"/>
</dbReference>
<keyword evidence="7" id="KW-0677">Repeat</keyword>
<dbReference type="InterPro" id="IPR000644">
    <property type="entry name" value="CBS_dom"/>
</dbReference>
<dbReference type="AlphaFoldDB" id="A0A6J4PDD4"/>
<dbReference type="EMBL" id="CADCUR010000200">
    <property type="protein sequence ID" value="CAA9409692.1"/>
    <property type="molecule type" value="Genomic_DNA"/>
</dbReference>
<sequence>MRYLEFFKRQLVIAHVSGIPVRVDYRWFLVLALMSWITGSGIQPELQNHLASFVFGFAATLVFFASIFLHEYAHAVTARMEGIEVLEIRLHPFGGLTRFRHAPDTPRAEFRIAVAGPAASFLLALVFIALMAAFNSFGADIIARLFFTLGLLNFLLAVFNMFPGYPLDGGRVLRAYLWRRGTDLNEATVLTGRCGQVIAAVFFAFGIVVALVQADFFTGFWTILVGLFLYDAATGIIREVRNSERKIVEDAMQLPVSVAPDIDVLHFVDRILSLHRRTIFPVAENRQLYGILSLEDLKTLPREDWAKTKIRQVMRPITPDYFVETDTPLAEARELMNENGIGALGVIDAQGNLVGFLQSRSKVKK</sequence>
<evidence type="ECO:0000256" key="12">
    <source>
        <dbReference type="ARBA" id="ARBA00023122"/>
    </source>
</evidence>
<evidence type="ECO:0000259" key="18">
    <source>
        <dbReference type="PROSITE" id="PS51371"/>
    </source>
</evidence>
<keyword evidence="4 14" id="KW-0645">Protease</keyword>
<feature type="transmembrane region" description="Helical" evidence="14">
    <location>
        <begin position="110"/>
        <end position="135"/>
    </location>
</feature>
<dbReference type="InterPro" id="IPR008915">
    <property type="entry name" value="Peptidase_M50"/>
</dbReference>
<organism evidence="19">
    <name type="scientific">uncultured Pyrinomonadaceae bacterium</name>
    <dbReference type="NCBI Taxonomy" id="2283094"/>
    <lineage>
        <taxon>Bacteria</taxon>
        <taxon>Pseudomonadati</taxon>
        <taxon>Acidobacteriota</taxon>
        <taxon>Blastocatellia</taxon>
        <taxon>Blastocatellales</taxon>
        <taxon>Pyrinomonadaceae</taxon>
        <taxon>environmental samples</taxon>
    </lineage>
</organism>
<gene>
    <name evidence="19" type="ORF">AVDCRST_MAG74-2200</name>
</gene>
<evidence type="ECO:0000256" key="13">
    <source>
        <dbReference type="ARBA" id="ARBA00023136"/>
    </source>
</evidence>
<dbReference type="InterPro" id="IPR046342">
    <property type="entry name" value="CBS_dom_sf"/>
</dbReference>
<dbReference type="InterPro" id="IPR016483">
    <property type="entry name" value="UCP006404_Pept_M50_CBS"/>
</dbReference>
<feature type="transmembrane region" description="Helical" evidence="14">
    <location>
        <begin position="50"/>
        <end position="70"/>
    </location>
</feature>
<accession>A0A6J4PDD4</accession>
<keyword evidence="8 14" id="KW-0378">Hydrolase</keyword>
<feature type="transmembrane region" description="Helical" evidence="14">
    <location>
        <begin position="141"/>
        <end position="167"/>
    </location>
</feature>
<evidence type="ECO:0000256" key="5">
    <source>
        <dbReference type="ARBA" id="ARBA00022692"/>
    </source>
</evidence>
<dbReference type="GO" id="GO:0046872">
    <property type="term" value="F:metal ion binding"/>
    <property type="evidence" value="ECO:0007669"/>
    <property type="project" value="UniProtKB-UniRule"/>
</dbReference>
<feature type="binding site" evidence="16">
    <location>
        <position position="70"/>
    </location>
    <ligand>
        <name>Zn(2+)</name>
        <dbReference type="ChEBI" id="CHEBI:29105"/>
        <note>catalytic</note>
    </ligand>
</feature>
<dbReference type="SUPFAM" id="SSF54631">
    <property type="entry name" value="CBS-domain pair"/>
    <property type="match status" value="1"/>
</dbReference>
<evidence type="ECO:0000256" key="7">
    <source>
        <dbReference type="ARBA" id="ARBA00022737"/>
    </source>
</evidence>
<evidence type="ECO:0000256" key="10">
    <source>
        <dbReference type="ARBA" id="ARBA00022989"/>
    </source>
</evidence>
<feature type="transmembrane region" description="Helical" evidence="14">
    <location>
        <begin position="218"/>
        <end position="237"/>
    </location>
</feature>
<feature type="binding site" evidence="16">
    <location>
        <position position="74"/>
    </location>
    <ligand>
        <name>Zn(2+)</name>
        <dbReference type="ChEBI" id="CHEBI:29105"/>
        <note>catalytic</note>
    </ligand>
</feature>
<keyword evidence="9 14" id="KW-0862">Zinc</keyword>